<dbReference type="PROSITE" id="PS52015">
    <property type="entry name" value="TONB_CTD"/>
    <property type="match status" value="1"/>
</dbReference>
<keyword evidence="3" id="KW-1133">Transmembrane helix</keyword>
<gene>
    <name evidence="7" type="ORF">FJY75_13365</name>
</gene>
<dbReference type="SUPFAM" id="SSF74653">
    <property type="entry name" value="TolA/TonB C-terminal domain"/>
    <property type="match status" value="1"/>
</dbReference>
<evidence type="ECO:0000256" key="4">
    <source>
        <dbReference type="ARBA" id="ARBA00023136"/>
    </source>
</evidence>
<dbReference type="AlphaFoldDB" id="A0A937XD58"/>
<evidence type="ECO:0000259" key="6">
    <source>
        <dbReference type="PROSITE" id="PS52015"/>
    </source>
</evidence>
<dbReference type="GO" id="GO:0055085">
    <property type="term" value="P:transmembrane transport"/>
    <property type="evidence" value="ECO:0007669"/>
    <property type="project" value="InterPro"/>
</dbReference>
<keyword evidence="4" id="KW-0472">Membrane</keyword>
<evidence type="ECO:0000256" key="1">
    <source>
        <dbReference type="ARBA" id="ARBA00004167"/>
    </source>
</evidence>
<reference evidence="7" key="1">
    <citation type="submission" date="2019-03" db="EMBL/GenBank/DDBJ databases">
        <title>Lake Tanganyika Metagenome-Assembled Genomes (MAGs).</title>
        <authorList>
            <person name="Tran P."/>
        </authorList>
    </citation>
    <scope>NUCLEOTIDE SEQUENCE</scope>
    <source>
        <strain evidence="7">M_DeepCast_400m_m2_100</strain>
    </source>
</reference>
<sequence>MAEHGPARAPATPAPVFMAGDPADRDMEPAEVEDAGGSGLVIAAESAAGVAIENLPAETVSVRARDVPDGMRAGTDPIAGAAGGSESRGAAPMLSDGRRAGRPGGVPGGASGGVPGGALDGVPGGVFGGVPGGVFGGVPWGVPWGVPGGVPGGIPGGVPGGSLAAGSPARPLPVGGDVSAPLVIGRVLPEYPWPARSARVEGAVELEAVILRDGSVGEVRVIRGLPMGCTEAAIAALRRWSFRPGERRGVPIAVFFTLSVDFKLTD</sequence>
<evidence type="ECO:0000313" key="7">
    <source>
        <dbReference type="EMBL" id="MBM3318832.1"/>
    </source>
</evidence>
<dbReference type="InterPro" id="IPR006260">
    <property type="entry name" value="TonB/TolA_C"/>
</dbReference>
<comment type="caution">
    <text evidence="7">The sequence shown here is derived from an EMBL/GenBank/DDBJ whole genome shotgun (WGS) entry which is preliminary data.</text>
</comment>
<comment type="subcellular location">
    <subcellularLocation>
        <location evidence="1">Membrane</location>
        <topology evidence="1">Single-pass membrane protein</topology>
    </subcellularLocation>
</comment>
<name>A0A937XD58_UNCEI</name>
<keyword evidence="2" id="KW-0812">Transmembrane</keyword>
<protein>
    <submittedName>
        <fullName evidence="7">Energy transducer TonB</fullName>
    </submittedName>
</protein>
<dbReference type="Proteomes" id="UP000748308">
    <property type="component" value="Unassembled WGS sequence"/>
</dbReference>
<accession>A0A937XD58</accession>
<proteinExistence type="predicted"/>
<dbReference type="Gene3D" id="3.30.1150.10">
    <property type="match status" value="1"/>
</dbReference>
<organism evidence="7 8">
    <name type="scientific">Eiseniibacteriota bacterium</name>
    <dbReference type="NCBI Taxonomy" id="2212470"/>
    <lineage>
        <taxon>Bacteria</taxon>
        <taxon>Candidatus Eiseniibacteriota</taxon>
    </lineage>
</organism>
<evidence type="ECO:0000256" key="5">
    <source>
        <dbReference type="SAM" id="MobiDB-lite"/>
    </source>
</evidence>
<feature type="region of interest" description="Disordered" evidence="5">
    <location>
        <begin position="1"/>
        <end position="31"/>
    </location>
</feature>
<feature type="domain" description="TonB C-terminal" evidence="6">
    <location>
        <begin position="176"/>
        <end position="266"/>
    </location>
</feature>
<dbReference type="NCBIfam" id="TIGR01352">
    <property type="entry name" value="tonB_Cterm"/>
    <property type="match status" value="1"/>
</dbReference>
<dbReference type="EMBL" id="VGIY01000505">
    <property type="protein sequence ID" value="MBM3318832.1"/>
    <property type="molecule type" value="Genomic_DNA"/>
</dbReference>
<feature type="region of interest" description="Disordered" evidence="5">
    <location>
        <begin position="66"/>
        <end position="117"/>
    </location>
</feature>
<dbReference type="GO" id="GO:0016020">
    <property type="term" value="C:membrane"/>
    <property type="evidence" value="ECO:0007669"/>
    <property type="project" value="UniProtKB-SubCell"/>
</dbReference>
<feature type="compositionally biased region" description="Gly residues" evidence="5">
    <location>
        <begin position="102"/>
        <end position="117"/>
    </location>
</feature>
<evidence type="ECO:0000256" key="2">
    <source>
        <dbReference type="ARBA" id="ARBA00022692"/>
    </source>
</evidence>
<evidence type="ECO:0000256" key="3">
    <source>
        <dbReference type="ARBA" id="ARBA00022989"/>
    </source>
</evidence>
<dbReference type="Pfam" id="PF03544">
    <property type="entry name" value="TonB_C"/>
    <property type="match status" value="1"/>
</dbReference>
<evidence type="ECO:0000313" key="8">
    <source>
        <dbReference type="Proteomes" id="UP000748308"/>
    </source>
</evidence>
<dbReference type="InterPro" id="IPR037682">
    <property type="entry name" value="TonB_C"/>
</dbReference>